<evidence type="ECO:0000256" key="2">
    <source>
        <dbReference type="SAM" id="MobiDB-lite"/>
    </source>
</evidence>
<organism evidence="3">
    <name type="scientific">Tanacetum cinerariifolium</name>
    <name type="common">Dalmatian daisy</name>
    <name type="synonym">Chrysanthemum cinerariifolium</name>
    <dbReference type="NCBI Taxonomy" id="118510"/>
    <lineage>
        <taxon>Eukaryota</taxon>
        <taxon>Viridiplantae</taxon>
        <taxon>Streptophyta</taxon>
        <taxon>Embryophyta</taxon>
        <taxon>Tracheophyta</taxon>
        <taxon>Spermatophyta</taxon>
        <taxon>Magnoliopsida</taxon>
        <taxon>eudicotyledons</taxon>
        <taxon>Gunneridae</taxon>
        <taxon>Pentapetalae</taxon>
        <taxon>asterids</taxon>
        <taxon>campanulids</taxon>
        <taxon>Asterales</taxon>
        <taxon>Asteraceae</taxon>
        <taxon>Asteroideae</taxon>
        <taxon>Anthemideae</taxon>
        <taxon>Anthemidinae</taxon>
        <taxon>Tanacetum</taxon>
    </lineage>
</organism>
<feature type="region of interest" description="Disordered" evidence="2">
    <location>
        <begin position="327"/>
        <end position="365"/>
    </location>
</feature>
<evidence type="ECO:0000256" key="1">
    <source>
        <dbReference type="SAM" id="Coils"/>
    </source>
</evidence>
<feature type="compositionally biased region" description="Polar residues" evidence="2">
    <location>
        <begin position="339"/>
        <end position="351"/>
    </location>
</feature>
<accession>A0A6L2M8E1</accession>
<gene>
    <name evidence="3" type="ORF">Tci_042186</name>
</gene>
<feature type="compositionally biased region" description="Basic residues" evidence="2">
    <location>
        <begin position="281"/>
        <end position="294"/>
    </location>
</feature>
<dbReference type="AlphaFoldDB" id="A0A6L2M8E1"/>
<feature type="coiled-coil region" evidence="1">
    <location>
        <begin position="404"/>
        <end position="445"/>
    </location>
</feature>
<protein>
    <submittedName>
        <fullName evidence="3">Uncharacterized protein</fullName>
    </submittedName>
</protein>
<comment type="caution">
    <text evidence="3">The sequence shown here is derived from an EMBL/GenBank/DDBJ whole genome shotgun (WGS) entry which is preliminary data.</text>
</comment>
<feature type="region of interest" description="Disordered" evidence="2">
    <location>
        <begin position="268"/>
        <end position="311"/>
    </location>
</feature>
<evidence type="ECO:0000313" key="3">
    <source>
        <dbReference type="EMBL" id="GEU70208.1"/>
    </source>
</evidence>
<dbReference type="EMBL" id="BKCJ010006072">
    <property type="protein sequence ID" value="GEU70208.1"/>
    <property type="molecule type" value="Genomic_DNA"/>
</dbReference>
<reference evidence="3" key="1">
    <citation type="journal article" date="2019" name="Sci. Rep.">
        <title>Draft genome of Tanacetum cinerariifolium, the natural source of mosquito coil.</title>
        <authorList>
            <person name="Yamashiro T."/>
            <person name="Shiraishi A."/>
            <person name="Satake H."/>
            <person name="Nakayama K."/>
        </authorList>
    </citation>
    <scope>NUCLEOTIDE SEQUENCE</scope>
</reference>
<name>A0A6L2M8E1_TANCI</name>
<proteinExistence type="predicted"/>
<keyword evidence="1" id="KW-0175">Coiled coil</keyword>
<sequence length="707" mass="80025">MHTIVWRNKLEIKTLSLNDHFNNLKAYESKAMRTSSSTTNSHNVAFLCSSSTNITTRAINTAQDVNTASTQGAADSSTTVKNLSDAVIYSFFASQPRQEENLKNTGRKLDMANKERISLDDFVDVNESVSESIVEKPIVESNEPKTIRKENGAPIIADRVSESEEEDEPKFQTVKPNFTKINMVKNLDSATKILMFPRFVKVFLNNPLEEMANHTRIYVPPSHTKKIFENINRVEKGFSGRDTPLFPTIMVQAKKELGKDIEILIETHPTPIITQPSSSKPLRKQKPRKTRRHDTKLPHTIVPTETATDEAINEEMYDSLEKAATTATSLDAKQDRGNISKTQSKATPNEPSSLRTSSGGGTRRQDTMRDTIAQTMSENVSKFSNKLPLSRVNTLGSGEDRLKLKELMELCTKLSDRVLNLETRKTTQAKEIANLKKRVKGLERKRKSRSHGLKRLHKVGLSAIVESSEEESLGEDDASKQGRKITDIDANEEITLVDETTEEQGRLNAQDEILFDVNADLKEVIKDITTAGINETVSTATLITIVVTIDELTLAQALAELKSAKPGLIRLLYKNKSWVQLQQQLLLQLLAQGPRQRALLGKSQVKLQQQKYQYLQKFKTKAKTMFEHHVEDNVWRNQQGLTKVKNLKLFDSYGVHCVTMQNILYYLFVEKMYPLTNHTLHQIFNNVKLQVDEECEMAFELLRLVKK</sequence>